<dbReference type="AlphaFoldDB" id="A0A644ZR12"/>
<keyword evidence="3" id="KW-1133">Transmembrane helix</keyword>
<dbReference type="PANTHER" id="PTHR30563:SF0">
    <property type="entry name" value="DNA RECOMBINATION PROTEIN RMUC"/>
    <property type="match status" value="1"/>
</dbReference>
<evidence type="ECO:0008006" key="5">
    <source>
        <dbReference type="Google" id="ProtNLM"/>
    </source>
</evidence>
<dbReference type="GO" id="GO:0006310">
    <property type="term" value="P:DNA recombination"/>
    <property type="evidence" value="ECO:0007669"/>
    <property type="project" value="UniProtKB-KW"/>
</dbReference>
<organism evidence="4">
    <name type="scientific">bioreactor metagenome</name>
    <dbReference type="NCBI Taxonomy" id="1076179"/>
    <lineage>
        <taxon>unclassified sequences</taxon>
        <taxon>metagenomes</taxon>
        <taxon>ecological metagenomes</taxon>
    </lineage>
</organism>
<evidence type="ECO:0000256" key="1">
    <source>
        <dbReference type="ARBA" id="ARBA00023054"/>
    </source>
</evidence>
<feature type="transmembrane region" description="Helical" evidence="3">
    <location>
        <begin position="6"/>
        <end position="24"/>
    </location>
</feature>
<gene>
    <name evidence="4" type="ORF">SDC9_89489</name>
</gene>
<dbReference type="Pfam" id="PF02646">
    <property type="entry name" value="RmuC"/>
    <property type="match status" value="1"/>
</dbReference>
<keyword evidence="3" id="KW-0812">Transmembrane</keyword>
<name>A0A644ZR12_9ZZZZ</name>
<evidence type="ECO:0000256" key="3">
    <source>
        <dbReference type="SAM" id="Phobius"/>
    </source>
</evidence>
<evidence type="ECO:0000313" key="4">
    <source>
        <dbReference type="EMBL" id="MPM42818.1"/>
    </source>
</evidence>
<keyword evidence="2" id="KW-0233">DNA recombination</keyword>
<dbReference type="PANTHER" id="PTHR30563">
    <property type="entry name" value="DNA RECOMBINATION PROTEIN RMUC"/>
    <property type="match status" value="1"/>
</dbReference>
<keyword evidence="3" id="KW-0472">Membrane</keyword>
<evidence type="ECO:0000256" key="2">
    <source>
        <dbReference type="ARBA" id="ARBA00023172"/>
    </source>
</evidence>
<dbReference type="EMBL" id="VSSQ01009868">
    <property type="protein sequence ID" value="MPM42818.1"/>
    <property type="molecule type" value="Genomic_DNA"/>
</dbReference>
<dbReference type="InterPro" id="IPR003798">
    <property type="entry name" value="DNA_recombination_RmuC"/>
</dbReference>
<comment type="caution">
    <text evidence="4">The sequence shown here is derived from an EMBL/GenBank/DDBJ whole genome shotgun (WGS) entry which is preliminary data.</text>
</comment>
<accession>A0A644ZR12</accession>
<protein>
    <recommendedName>
        <fullName evidence="5">DNA recombination protein RmuC</fullName>
    </recommendedName>
</protein>
<keyword evidence="1" id="KW-0175">Coiled coil</keyword>
<sequence length="457" mass="51943">MDQIVIYLLIVLTIVVIIILLMLLKLMSIASHNNGKEMLEKMSQLQQSSMEQQKLLREELGNTTQNSFKFLNDIITGNQRDTSILQTQKFNEINQNLTDKQTVQSKQIYDQLAQFENRFKTFESSNEQKLENMRQTIEQRLSYIQQDNNKKLDAMREVVDEKLQKTLDDKMTQSFQLVNERLEAVYKGLGEMQTLAVGVGDLKKVLSNVKARGIVGEIQLGAILEEILTSEQYSTNIATIPGSKNVVEYAIKLPGNDENPVYLPIDSKFPADAYMHLQDAYESGNVELVQTAFNALSVRIRQEAKDIHDKYIEPPYTTDFGIMFLPFEGLYAEVVNRGLVEILQREYHVNIAGPSTMAALLNSLQMGFRTLAIEKRSSEVWQILGAVKSEFDKFGDILSSTQLKIEQANKELDKLVGVRTRAIQRKLKNVDKLNADPTKILDLDDSDEETNEETSAT</sequence>
<proteinExistence type="predicted"/>
<reference evidence="4" key="1">
    <citation type="submission" date="2019-08" db="EMBL/GenBank/DDBJ databases">
        <authorList>
            <person name="Kucharzyk K."/>
            <person name="Murdoch R.W."/>
            <person name="Higgins S."/>
            <person name="Loffler F."/>
        </authorList>
    </citation>
    <scope>NUCLEOTIDE SEQUENCE</scope>
</reference>